<feature type="compositionally biased region" description="Acidic residues" evidence="1">
    <location>
        <begin position="649"/>
        <end position="662"/>
    </location>
</feature>
<feature type="region of interest" description="Disordered" evidence="1">
    <location>
        <begin position="484"/>
        <end position="668"/>
    </location>
</feature>
<feature type="compositionally biased region" description="Basic and acidic residues" evidence="1">
    <location>
        <begin position="978"/>
        <end position="987"/>
    </location>
</feature>
<dbReference type="HOGENOM" id="CLU_004932_0_0_1"/>
<reference evidence="2" key="1">
    <citation type="submission" date="2011-04" db="EMBL/GenBank/DDBJ databases">
        <title>Evolution of plant cell wall degrading machinery underlies the functional diversity of forest fungi.</title>
        <authorList>
            <consortium name="US DOE Joint Genome Institute (JGI-PGF)"/>
            <person name="Eastwood D.C."/>
            <person name="Floudas D."/>
            <person name="Binder M."/>
            <person name="Majcherczyk A."/>
            <person name="Schneider P."/>
            <person name="Aerts A."/>
            <person name="Asiegbu F.O."/>
            <person name="Baker S.E."/>
            <person name="Barry K."/>
            <person name="Bendiksby M."/>
            <person name="Blumentritt M."/>
            <person name="Coutinho P.M."/>
            <person name="Cullen D."/>
            <person name="Cullen D."/>
            <person name="Gathman A."/>
            <person name="Goodell B."/>
            <person name="Henrissat B."/>
            <person name="Ihrmark K."/>
            <person name="Kauserud H."/>
            <person name="Kohler A."/>
            <person name="LaButti K."/>
            <person name="Lapidus A."/>
            <person name="Lavin J.L."/>
            <person name="Lee Y.-H."/>
            <person name="Lindquist E."/>
            <person name="Lilly W."/>
            <person name="Lucas S."/>
            <person name="Morin E."/>
            <person name="Murat C."/>
            <person name="Oguiza J.A."/>
            <person name="Park J."/>
            <person name="Pisabarro A.G."/>
            <person name="Riley R."/>
            <person name="Rosling A."/>
            <person name="Salamov A."/>
            <person name="Schmidt O."/>
            <person name="Schmutz J."/>
            <person name="Skrede I."/>
            <person name="Stenlid J."/>
            <person name="Wiebenga A."/>
            <person name="Xie X."/>
            <person name="Kues U."/>
            <person name="Hibbett D.S."/>
            <person name="Hoffmeister D."/>
            <person name="Hogberg N."/>
            <person name="Martin F."/>
            <person name="Grigoriev I.V."/>
            <person name="Watkinson S.C."/>
        </authorList>
    </citation>
    <scope>NUCLEOTIDE SEQUENCE</scope>
    <source>
        <strain evidence="2">S7.9</strain>
    </source>
</reference>
<protein>
    <submittedName>
        <fullName evidence="2">Uncharacterized protein</fullName>
    </submittedName>
</protein>
<dbReference type="AlphaFoldDB" id="F8NID1"/>
<dbReference type="GeneID" id="18814162"/>
<dbReference type="RefSeq" id="XP_007313519.1">
    <property type="nucleotide sequence ID" value="XM_007313457.1"/>
</dbReference>
<dbReference type="KEGG" id="sla:SERLADRAFT_433283"/>
<dbReference type="Proteomes" id="UP000008064">
    <property type="component" value="Unassembled WGS sequence"/>
</dbReference>
<feature type="compositionally biased region" description="Basic and acidic residues" evidence="1">
    <location>
        <begin position="297"/>
        <end position="308"/>
    </location>
</feature>
<proteinExistence type="predicted"/>
<feature type="region of interest" description="Disordered" evidence="1">
    <location>
        <begin position="1"/>
        <end position="46"/>
    </location>
</feature>
<dbReference type="OrthoDB" id="3258279at2759"/>
<feature type="compositionally biased region" description="Basic residues" evidence="1">
    <location>
        <begin position="28"/>
        <end position="39"/>
    </location>
</feature>
<feature type="compositionally biased region" description="Low complexity" evidence="1">
    <location>
        <begin position="1108"/>
        <end position="1118"/>
    </location>
</feature>
<feature type="region of interest" description="Disordered" evidence="1">
    <location>
        <begin position="195"/>
        <end position="457"/>
    </location>
</feature>
<dbReference type="EMBL" id="GL945429">
    <property type="protein sequence ID" value="EGO29277.1"/>
    <property type="molecule type" value="Genomic_DNA"/>
</dbReference>
<feature type="compositionally biased region" description="Acidic residues" evidence="1">
    <location>
        <begin position="595"/>
        <end position="605"/>
    </location>
</feature>
<sequence length="1156" mass="127012">MHSARGSPPGSDDDRENWNSTDPSAHLVHFKASPRKNTTKRLDLRAASTDTEDGFVSGLLTPPSSQLLEATRTLISPPPEEVLRVANIRAGSQNSHYREFTPSLLASNRPDTTQMPKRKRSGVLMSTINSSEPLTEHDTDIPNLQGNPTHSTIIASGNVYTPNPKPRKQSKHHLRNASIQSVDSIMHSPTAISFPASLHESPSKVSMKSAFRRASKSPSKHVLIQSPHLTNPQADYIPPVPSPTRKHISFRNRSSTPIIPYEPPTERFTPPREITLSPVGYHTPKMPKSSRRKSTRPKSEPPELDLDRPVPPPSPTDDPLLLSGPTRGPHKPVRSRFTPSIASSSYDSQDEDDEQPSFSARLSLTERDDFSTDDTDMQLPIFDDLPAVPPSDGGWSESDEEEDGFDQSGEYTGKFRMVKIPTKEDPPTSGTRDRMDSWGRPLSPFPYSQHLDSSLPLADSEDDEIDAFAPLSSPTMFKNRVADETVQGTHISEDEIMGGSSPEYGQETSLPNEESHSPVADIDAYDPSPPRHTLSPCLSDIIGTMDTTQVLDTEEPELGPDVSVDSTEATETPEESLDSIDAPAESTDVPRADLSEDEEEAEEELIDRQLSLEPAVELHARETLVTPRRISEQSPQNKDELAALAGNSAEDDASSDGEDNSVDGDVVRITSADPRAAARAAAILKLHDYDCLSEDSFQHKRLARSSLSSISRKTRRKTLFDAGITKSSDSPSTRLRRRTFGGVVGDKVFIPGSPITTLPALLQEAEGTIHQFTPNKPAQTESYKAPISSINAALNEVSESIDPSNRKWTKEDWKYLDACFTEERLSVGAQLGQDEGSLSGVDEVVVEDVVDRFVLLKGGIDIVDNFGPLWTRDNLLRRVKALQRKQRSGNVAPPTPDYRRSSSSREISEVPDFTPLSRRITSKPKLPPPLSANPFDSITLTGLKPAKPIVAPQYSYLLDQAKAIEGGVVDEQVVPAKRVTEPREQPRAEAASSKVPRLKQPAPSVGKRMKGFLFSYLPTLSKDSSAKLPKDTSSARPGLPLPPPELFEKPRKPISTPARPPINRPKHPKELVQLQHPPSIQKSSIPRVAEPRRMVQLHPLPSNPSDQSTSRPRPRTSSGASVKDLVKCFEDFDDKRSHGTIGKRNGAAKSRPTWKP</sequence>
<feature type="region of interest" description="Disordered" evidence="1">
    <location>
        <begin position="976"/>
        <end position="1004"/>
    </location>
</feature>
<feature type="region of interest" description="Disordered" evidence="1">
    <location>
        <begin position="155"/>
        <end position="175"/>
    </location>
</feature>
<gene>
    <name evidence="2" type="ORF">SERLADRAFT_433283</name>
</gene>
<feature type="compositionally biased region" description="Basic and acidic residues" evidence="1">
    <location>
        <begin position="1124"/>
        <end position="1137"/>
    </location>
</feature>
<feature type="compositionally biased region" description="Basic residues" evidence="1">
    <location>
        <begin position="210"/>
        <end position="219"/>
    </location>
</feature>
<feature type="region of interest" description="Disordered" evidence="1">
    <location>
        <begin position="884"/>
        <end position="909"/>
    </location>
</feature>
<accession>F8NID1</accession>
<name>F8NID1_SERL9</name>
<feature type="compositionally biased region" description="Low complexity" evidence="1">
    <location>
        <begin position="266"/>
        <end position="275"/>
    </location>
</feature>
<evidence type="ECO:0000256" key="1">
    <source>
        <dbReference type="SAM" id="MobiDB-lite"/>
    </source>
</evidence>
<feature type="region of interest" description="Disordered" evidence="1">
    <location>
        <begin position="1023"/>
        <end position="1156"/>
    </location>
</feature>
<feature type="compositionally biased region" description="Basic residues" evidence="1">
    <location>
        <begin position="165"/>
        <end position="175"/>
    </location>
</feature>
<feature type="compositionally biased region" description="Basic and acidic residues" evidence="1">
    <location>
        <begin position="421"/>
        <end position="437"/>
    </location>
</feature>
<organism>
    <name type="scientific">Serpula lacrymans var. lacrymans (strain S7.9)</name>
    <name type="common">Dry rot fungus</name>
    <dbReference type="NCBI Taxonomy" id="578457"/>
    <lineage>
        <taxon>Eukaryota</taxon>
        <taxon>Fungi</taxon>
        <taxon>Dikarya</taxon>
        <taxon>Basidiomycota</taxon>
        <taxon>Agaricomycotina</taxon>
        <taxon>Agaricomycetes</taxon>
        <taxon>Agaricomycetidae</taxon>
        <taxon>Boletales</taxon>
        <taxon>Coniophorineae</taxon>
        <taxon>Serpulaceae</taxon>
        <taxon>Serpula</taxon>
    </lineage>
</organism>
<evidence type="ECO:0000313" key="2">
    <source>
        <dbReference type="EMBL" id="EGO29277.1"/>
    </source>
</evidence>